<evidence type="ECO:0000256" key="1">
    <source>
        <dbReference type="ARBA" id="ARBA00023002"/>
    </source>
</evidence>
<evidence type="ECO:0000313" key="3">
    <source>
        <dbReference type="EMBL" id="QVI21403.1"/>
    </source>
</evidence>
<accession>A0ABX8CNA2</accession>
<keyword evidence="1 3" id="KW-0560">Oxidoreductase</keyword>
<dbReference type="PANTHER" id="PTHR35176">
    <property type="entry name" value="HEME OXYGENASE HI_0854-RELATED"/>
    <property type="match status" value="1"/>
</dbReference>
<reference evidence="3 4" key="1">
    <citation type="submission" date="2021-04" db="EMBL/GenBank/DDBJ databases">
        <title>Nocardia tengchongensis.</title>
        <authorList>
            <person name="Zhuang k."/>
            <person name="Ran Y."/>
            <person name="Li W."/>
        </authorList>
    </citation>
    <scope>NUCLEOTIDE SEQUENCE [LARGE SCALE GENOMIC DNA]</scope>
    <source>
        <strain evidence="3 4">CFH S0057</strain>
    </source>
</reference>
<gene>
    <name evidence="3" type="ORF">KHQ06_36535</name>
</gene>
<dbReference type="Pfam" id="PF01243">
    <property type="entry name" value="PNPOx_N"/>
    <property type="match status" value="1"/>
</dbReference>
<sequence length="140" mass="15304">MPTSLIDTDFGALVTKRLSADTIIWLTTVSPTGTTQPNPVWFLWSNGTFLLFTQPATPKLRNITANPRVSLNLNTTATGGEVVVLNGEARVDADGATPAEIDAYVQKYTEGLVDIGMTREQFFADYSIPVRIVPTRIRGF</sequence>
<organism evidence="3 4">
    <name type="scientific">Nocardia tengchongensis</name>
    <dbReference type="NCBI Taxonomy" id="2055889"/>
    <lineage>
        <taxon>Bacteria</taxon>
        <taxon>Bacillati</taxon>
        <taxon>Actinomycetota</taxon>
        <taxon>Actinomycetes</taxon>
        <taxon>Mycobacteriales</taxon>
        <taxon>Nocardiaceae</taxon>
        <taxon>Nocardia</taxon>
    </lineage>
</organism>
<dbReference type="Gene3D" id="2.30.110.10">
    <property type="entry name" value="Electron Transport, Fmn-binding Protein, Chain A"/>
    <property type="match status" value="1"/>
</dbReference>
<dbReference type="Proteomes" id="UP000683310">
    <property type="component" value="Chromosome"/>
</dbReference>
<keyword evidence="4" id="KW-1185">Reference proteome</keyword>
<dbReference type="InterPro" id="IPR019966">
    <property type="entry name" value="F420-dep_enz_PPOX_Rv3369"/>
</dbReference>
<dbReference type="EMBL" id="CP074371">
    <property type="protein sequence ID" value="QVI21403.1"/>
    <property type="molecule type" value="Genomic_DNA"/>
</dbReference>
<evidence type="ECO:0000259" key="2">
    <source>
        <dbReference type="Pfam" id="PF01243"/>
    </source>
</evidence>
<dbReference type="NCBIfam" id="TIGR03667">
    <property type="entry name" value="Rv3369"/>
    <property type="match status" value="1"/>
</dbReference>
<dbReference type="PANTHER" id="PTHR35176:SF4">
    <property type="entry name" value="PYRIDOXAMINE 5'-PHOSPHATE OXIDASE-RELATED FMN-BINDING"/>
    <property type="match status" value="1"/>
</dbReference>
<feature type="domain" description="Pyridoxamine 5'-phosphate oxidase N-terminal" evidence="2">
    <location>
        <begin position="18"/>
        <end position="110"/>
    </location>
</feature>
<dbReference type="SUPFAM" id="SSF50475">
    <property type="entry name" value="FMN-binding split barrel"/>
    <property type="match status" value="1"/>
</dbReference>
<dbReference type="InterPro" id="IPR011576">
    <property type="entry name" value="Pyridox_Oxase_N"/>
</dbReference>
<proteinExistence type="predicted"/>
<name>A0ABX8CNA2_9NOCA</name>
<protein>
    <submittedName>
        <fullName evidence="3">TIGR03667 family PPOX class F420-dependent oxidoreductase</fullName>
        <ecNumber evidence="3">1.-.-.-</ecNumber>
    </submittedName>
</protein>
<dbReference type="GO" id="GO:0016491">
    <property type="term" value="F:oxidoreductase activity"/>
    <property type="evidence" value="ECO:0007669"/>
    <property type="project" value="UniProtKB-KW"/>
</dbReference>
<evidence type="ECO:0000313" key="4">
    <source>
        <dbReference type="Proteomes" id="UP000683310"/>
    </source>
</evidence>
<dbReference type="InterPro" id="IPR052019">
    <property type="entry name" value="F420H2_bilvrd_red/Heme_oxyg"/>
</dbReference>
<dbReference type="InterPro" id="IPR012349">
    <property type="entry name" value="Split_barrel_FMN-bd"/>
</dbReference>
<dbReference type="EC" id="1.-.-.-" evidence="3"/>